<evidence type="ECO:0000313" key="5">
    <source>
        <dbReference type="EMBL" id="MCS0496765.1"/>
    </source>
</evidence>
<dbReference type="GO" id="GO:0009239">
    <property type="term" value="P:enterobactin biosynthetic process"/>
    <property type="evidence" value="ECO:0007669"/>
    <property type="project" value="TreeGrafter"/>
</dbReference>
<dbReference type="InterPro" id="IPR020802">
    <property type="entry name" value="TesA-like"/>
</dbReference>
<dbReference type="CDD" id="cd17646">
    <property type="entry name" value="A_NRPS_AB3403-like"/>
    <property type="match status" value="1"/>
</dbReference>
<dbReference type="InterPro" id="IPR001031">
    <property type="entry name" value="Thioesterase"/>
</dbReference>
<dbReference type="GO" id="GO:0009366">
    <property type="term" value="C:enterobactin synthetase complex"/>
    <property type="evidence" value="ECO:0007669"/>
    <property type="project" value="TreeGrafter"/>
</dbReference>
<dbReference type="SUPFAM" id="SSF56801">
    <property type="entry name" value="Acetyl-CoA synthetase-like"/>
    <property type="match status" value="1"/>
</dbReference>
<dbReference type="FunFam" id="3.40.50.980:FF:000002">
    <property type="entry name" value="Enterobactin synthetase component F"/>
    <property type="match status" value="1"/>
</dbReference>
<feature type="domain" description="Carrier" evidence="4">
    <location>
        <begin position="975"/>
        <end position="1051"/>
    </location>
</feature>
<dbReference type="Gene3D" id="3.30.300.30">
    <property type="match status" value="1"/>
</dbReference>
<dbReference type="InterPro" id="IPR025110">
    <property type="entry name" value="AMP-bd_C"/>
</dbReference>
<dbReference type="SMART" id="SM00824">
    <property type="entry name" value="PKS_TE"/>
    <property type="match status" value="1"/>
</dbReference>
<comment type="caution">
    <text evidence="5">The sequence shown here is derived from an EMBL/GenBank/DDBJ whole genome shotgun (WGS) entry which is preliminary data.</text>
</comment>
<gene>
    <name evidence="5" type="ORF">NVS89_16810</name>
</gene>
<dbReference type="PROSITE" id="PS00455">
    <property type="entry name" value="AMP_BINDING"/>
    <property type="match status" value="1"/>
</dbReference>
<dbReference type="InterPro" id="IPR023213">
    <property type="entry name" value="CAT-like_dom_sf"/>
</dbReference>
<dbReference type="PANTHER" id="PTHR45527">
    <property type="entry name" value="NONRIBOSOMAL PEPTIDE SYNTHETASE"/>
    <property type="match status" value="1"/>
</dbReference>
<reference evidence="5" key="1">
    <citation type="submission" date="2022-08" db="EMBL/GenBank/DDBJ databases">
        <authorList>
            <person name="Li F."/>
        </authorList>
    </citation>
    <scope>NUCLEOTIDE SEQUENCE</scope>
    <source>
        <strain evidence="5">MQZ15Z-1</strain>
    </source>
</reference>
<evidence type="ECO:0000256" key="1">
    <source>
        <dbReference type="ARBA" id="ARBA00001957"/>
    </source>
</evidence>
<dbReference type="PANTHER" id="PTHR45527:SF1">
    <property type="entry name" value="FATTY ACID SYNTHASE"/>
    <property type="match status" value="1"/>
</dbReference>
<accession>A0A9X2PF45</accession>
<dbReference type="InterPro" id="IPR020806">
    <property type="entry name" value="PKS_PP-bd"/>
</dbReference>
<dbReference type="Gene3D" id="3.40.50.12780">
    <property type="entry name" value="N-terminal domain of ligase-like"/>
    <property type="match status" value="1"/>
</dbReference>
<dbReference type="RefSeq" id="WP_258733926.1">
    <property type="nucleotide sequence ID" value="NZ_JANTHZ010000008.1"/>
</dbReference>
<dbReference type="InterPro" id="IPR001242">
    <property type="entry name" value="Condensation_dom"/>
</dbReference>
<dbReference type="InterPro" id="IPR042099">
    <property type="entry name" value="ANL_N_sf"/>
</dbReference>
<dbReference type="SMART" id="SM00823">
    <property type="entry name" value="PKS_PP"/>
    <property type="match status" value="1"/>
</dbReference>
<dbReference type="GO" id="GO:0047527">
    <property type="term" value="F:2,3-dihydroxybenzoate-serine ligase activity"/>
    <property type="evidence" value="ECO:0007669"/>
    <property type="project" value="TreeGrafter"/>
</dbReference>
<dbReference type="NCBIfam" id="TIGR01733">
    <property type="entry name" value="AA-adenyl-dom"/>
    <property type="match status" value="1"/>
</dbReference>
<evidence type="ECO:0000256" key="2">
    <source>
        <dbReference type="ARBA" id="ARBA00022450"/>
    </source>
</evidence>
<organism evidence="5 6">
    <name type="scientific">Ancylobacter mangrovi</name>
    <dbReference type="NCBI Taxonomy" id="2972472"/>
    <lineage>
        <taxon>Bacteria</taxon>
        <taxon>Pseudomonadati</taxon>
        <taxon>Pseudomonadota</taxon>
        <taxon>Alphaproteobacteria</taxon>
        <taxon>Hyphomicrobiales</taxon>
        <taxon>Xanthobacteraceae</taxon>
        <taxon>Ancylobacter</taxon>
    </lineage>
</organism>
<evidence type="ECO:0000313" key="6">
    <source>
        <dbReference type="Proteomes" id="UP001151088"/>
    </source>
</evidence>
<dbReference type="GO" id="GO:0005829">
    <property type="term" value="C:cytosol"/>
    <property type="evidence" value="ECO:0007669"/>
    <property type="project" value="TreeGrafter"/>
</dbReference>
<dbReference type="SUPFAM" id="SSF47336">
    <property type="entry name" value="ACP-like"/>
    <property type="match status" value="1"/>
</dbReference>
<sequence length="1322" mass="141943">MEAGERQAGRAGGRRLTSMAQDVAAALEAAGTESYPLTEAQSGLWYAQRLDPANPLFNTGQYIELLGPLDRPAFEAALAQATGEADALSLRMVEGREGPRQFIEPSNRPVLEIVDVSAMPDPEAAALDAIARDMATAIDPTRDPLAGETLFVLGPERHIWQQRVHHLAIDGYGMILLTQRVAELYNARRRGTTPGGPPPSFDVVLREDADYRASARRQADGDYWRALFEDRPEVASLAPGNPVSAFSFHRSAAEIGPAAFAALGEVGARTAIPWPDVVTALTAAYLQRHMATPEVVIGVPFMARLGSGAARVAAMLMNVLPLRVAAPDGAPLDDFLGAVAKSLVRARRHGRYRSEQLRRDLKLIGGQRRLHGPLVNLLPFDETPRFEGLESRLEVLSTGPVEDITFTFRLHGTDGLRLEVDANPELYPEIEVEAHAARLKAFIERAVAAASPDEVPLATPEEAHRHIVTLNATAHPVPGATLSALIARALAATPEAPALRFAGRTLSYGDLDARSAALAHELARRGIGRGDIVAVALPRSLELIVALIGVLRAGAAYLPLDLAHPDERLGRILASAAPRLALARAADAPRFAGRVDTLAPEDWPEEPTGAAPEEPQPDDAAYVIYTSGSTGEPKGVVIEHRAIVNRLEWMRVHYGFGPQDRILQKTPATFDVSVWEFFLPFLAGACLVVAPPEAHRDPVALARLIREERVTTAHFVPSMLAAFLAEPSARGLALARVFCSGEELPADLRERFHRTLKAELHNLYGPTEAAVDVSYWPAGPEDLSRPVPIGFPVWNTRLYVLDERGRVQPPNVPGHLFLAGVQLARGYLGRPDLTGERFVPDPFVPGERMYATGDLALWRPDGAVVFLGRSDHQIKIRGLRIELGEVEAAVMSSGLVRQAGIVAREDGGTKRIVAYVVPEPGLEVETLRAHLGAHLPDYMVPAAFVALDALPVTSNGKLDRAALPAPDFAGSGARPPQSETEKRLAALFAEQLKLDGPISAEDDFFALGGDSLQAVGLLLHVREAFGRDPGLGALFAQPTLAGFARLIDAEAGEEDAGLGPLITLVEGDPDLPPLFAIHPAGGISWCYGRLGRALSPRRTLYGVQAPALAPGVATPESLEALAADYVARIRDVRPEGPYHLVGWSVGGIIAQAMAVRLREQGARVGVVAMLDSYPADVWRGEPDPGEDGALKALLAIAGHDPDRLPALALTRESVLVFLRATDSPLGRLPDAALDGVVRVVSGNNRLVRGHFHRRYDGTILHFRAALDHEGRDLAPAQWAPYAGRVEVVDIASLHAHLTGLEAVAAIAPALAREMAAAEQKED</sequence>
<dbReference type="Gene3D" id="3.30.559.30">
    <property type="entry name" value="Nonribosomal peptide synthetase, condensation domain"/>
    <property type="match status" value="1"/>
</dbReference>
<dbReference type="EMBL" id="JANTHZ010000008">
    <property type="protein sequence ID" value="MCS0496765.1"/>
    <property type="molecule type" value="Genomic_DNA"/>
</dbReference>
<dbReference type="Pfam" id="PF00550">
    <property type="entry name" value="PP-binding"/>
    <property type="match status" value="1"/>
</dbReference>
<dbReference type="Gene3D" id="3.30.559.10">
    <property type="entry name" value="Chloramphenicol acetyltransferase-like domain"/>
    <property type="match status" value="1"/>
</dbReference>
<dbReference type="Pfam" id="PF00668">
    <property type="entry name" value="Condensation"/>
    <property type="match status" value="1"/>
</dbReference>
<dbReference type="InterPro" id="IPR036736">
    <property type="entry name" value="ACP-like_sf"/>
</dbReference>
<dbReference type="Pfam" id="PF00501">
    <property type="entry name" value="AMP-binding"/>
    <property type="match status" value="1"/>
</dbReference>
<dbReference type="GO" id="GO:0031177">
    <property type="term" value="F:phosphopantetheine binding"/>
    <property type="evidence" value="ECO:0007669"/>
    <property type="project" value="InterPro"/>
</dbReference>
<proteinExistence type="predicted"/>
<dbReference type="SUPFAM" id="SSF52777">
    <property type="entry name" value="CoA-dependent acyltransferases"/>
    <property type="match status" value="2"/>
</dbReference>
<dbReference type="InterPro" id="IPR010071">
    <property type="entry name" value="AA_adenyl_dom"/>
</dbReference>
<name>A0A9X2PF45_9HYPH</name>
<dbReference type="InterPro" id="IPR009081">
    <property type="entry name" value="PP-bd_ACP"/>
</dbReference>
<keyword evidence="3" id="KW-0597">Phosphoprotein</keyword>
<dbReference type="FunFam" id="3.30.300.30:FF:000010">
    <property type="entry name" value="Enterobactin synthetase component F"/>
    <property type="match status" value="1"/>
</dbReference>
<dbReference type="GO" id="GO:0043041">
    <property type="term" value="P:amino acid activation for nonribosomal peptide biosynthetic process"/>
    <property type="evidence" value="ECO:0007669"/>
    <property type="project" value="TreeGrafter"/>
</dbReference>
<keyword evidence="6" id="KW-1185">Reference proteome</keyword>
<dbReference type="FunFam" id="3.40.50.12780:FF:000012">
    <property type="entry name" value="Non-ribosomal peptide synthetase"/>
    <property type="match status" value="1"/>
</dbReference>
<dbReference type="PROSITE" id="PS50075">
    <property type="entry name" value="CARRIER"/>
    <property type="match status" value="1"/>
</dbReference>
<dbReference type="InterPro" id="IPR045851">
    <property type="entry name" value="AMP-bd_C_sf"/>
</dbReference>
<dbReference type="InterPro" id="IPR020459">
    <property type="entry name" value="AMP-binding"/>
</dbReference>
<dbReference type="Proteomes" id="UP001151088">
    <property type="component" value="Unassembled WGS sequence"/>
</dbReference>
<protein>
    <submittedName>
        <fullName evidence="5">Amino acid adenylation domain-containing protein</fullName>
    </submittedName>
</protein>
<evidence type="ECO:0000259" key="4">
    <source>
        <dbReference type="PROSITE" id="PS50075"/>
    </source>
</evidence>
<keyword evidence="2" id="KW-0596">Phosphopantetheine</keyword>
<evidence type="ECO:0000256" key="3">
    <source>
        <dbReference type="ARBA" id="ARBA00022553"/>
    </source>
</evidence>
<dbReference type="FunFam" id="3.40.50.980:FF:000001">
    <property type="entry name" value="Non-ribosomal peptide synthetase"/>
    <property type="match status" value="1"/>
</dbReference>
<dbReference type="Pfam" id="PF00975">
    <property type="entry name" value="Thioesterase"/>
    <property type="match status" value="1"/>
</dbReference>
<dbReference type="Gene3D" id="3.40.50.1820">
    <property type="entry name" value="alpha/beta hydrolase"/>
    <property type="match status" value="1"/>
</dbReference>
<dbReference type="SUPFAM" id="SSF53474">
    <property type="entry name" value="alpha/beta-Hydrolases"/>
    <property type="match status" value="1"/>
</dbReference>
<dbReference type="InterPro" id="IPR000873">
    <property type="entry name" value="AMP-dep_synth/lig_dom"/>
</dbReference>
<dbReference type="InterPro" id="IPR029058">
    <property type="entry name" value="AB_hydrolase_fold"/>
</dbReference>
<dbReference type="InterPro" id="IPR020845">
    <property type="entry name" value="AMP-binding_CS"/>
</dbReference>
<comment type="cofactor">
    <cofactor evidence="1">
        <name>pantetheine 4'-phosphate</name>
        <dbReference type="ChEBI" id="CHEBI:47942"/>
    </cofactor>
</comment>
<dbReference type="PRINTS" id="PR00154">
    <property type="entry name" value="AMPBINDING"/>
</dbReference>
<dbReference type="Pfam" id="PF13193">
    <property type="entry name" value="AMP-binding_C"/>
    <property type="match status" value="1"/>
</dbReference>